<feature type="compositionally biased region" description="Basic and acidic residues" evidence="1">
    <location>
        <begin position="1"/>
        <end position="11"/>
    </location>
</feature>
<protein>
    <submittedName>
        <fullName evidence="2">Uncharacterized protein</fullName>
    </submittedName>
</protein>
<reference evidence="2" key="1">
    <citation type="submission" date="2023-10" db="EMBL/GenBank/DDBJ databases">
        <authorList>
            <person name="Chen Y."/>
            <person name="Shah S."/>
            <person name="Dougan E. K."/>
            <person name="Thang M."/>
            <person name="Chan C."/>
        </authorList>
    </citation>
    <scope>NUCLEOTIDE SEQUENCE [LARGE SCALE GENOMIC DNA]</scope>
</reference>
<organism evidence="2 3">
    <name type="scientific">Prorocentrum cordatum</name>
    <dbReference type="NCBI Taxonomy" id="2364126"/>
    <lineage>
        <taxon>Eukaryota</taxon>
        <taxon>Sar</taxon>
        <taxon>Alveolata</taxon>
        <taxon>Dinophyceae</taxon>
        <taxon>Prorocentrales</taxon>
        <taxon>Prorocentraceae</taxon>
        <taxon>Prorocentrum</taxon>
    </lineage>
</organism>
<proteinExistence type="predicted"/>
<feature type="region of interest" description="Disordered" evidence="1">
    <location>
        <begin position="1"/>
        <end position="40"/>
    </location>
</feature>
<comment type="caution">
    <text evidence="2">The sequence shown here is derived from an EMBL/GenBank/DDBJ whole genome shotgun (WGS) entry which is preliminary data.</text>
</comment>
<feature type="non-terminal residue" evidence="2">
    <location>
        <position position="1"/>
    </location>
</feature>
<feature type="compositionally biased region" description="Basic and acidic residues" evidence="1">
    <location>
        <begin position="160"/>
        <end position="174"/>
    </location>
</feature>
<dbReference type="EMBL" id="CAUYUJ010014835">
    <property type="protein sequence ID" value="CAK0846575.1"/>
    <property type="molecule type" value="Genomic_DNA"/>
</dbReference>
<sequence length="490" mass="51833">DFADCQRDHGGDATSGPRRKATTTAGRERQAKARGRKLPRLFRPGLDRARVYCRRTTAKAARSSATTGAPTFGSASREWAPSAREAACRKVRPRGWPASPSGMAGGATRAEMAWAPLLPDAAARARLAWGLAIQLAKHPWRLAGEPIRAPDLTRGFAQGDPRRFRDAEGGEHDARRHSPAFFRHAGAVDCRAAIGLEGAARQGPSTRGWNAPPFWQPILDLASLDGQGRGDGPLGPDNCLPHRFRGSHLHHGRFKFEAHDGWRPEFLRPAGRLELGPHLHIFVDGSGVDQAHPNQRAAGWAQLARDGEDHAVKALTDTAAGGALRPRIDCPPTARRAACPEAAAPPGNQRARIWAGRAEQLQQATAVKSKAHLDQTAPRNGLITQFELDGGDRADRRAEEGATAAGAPLADVKMLDGCRAIARQAAQRAASPEARVAQAGRADSAGAGAPQLIDLGETPAGESDDGNGAPAAGSLCPDGSQRVAKTDGTL</sequence>
<evidence type="ECO:0000256" key="1">
    <source>
        <dbReference type="SAM" id="MobiDB-lite"/>
    </source>
</evidence>
<keyword evidence="3" id="KW-1185">Reference proteome</keyword>
<evidence type="ECO:0000313" key="2">
    <source>
        <dbReference type="EMBL" id="CAK0846575.1"/>
    </source>
</evidence>
<feature type="region of interest" description="Disordered" evidence="1">
    <location>
        <begin position="152"/>
        <end position="174"/>
    </location>
</feature>
<dbReference type="Proteomes" id="UP001189429">
    <property type="component" value="Unassembled WGS sequence"/>
</dbReference>
<feature type="region of interest" description="Disordered" evidence="1">
    <location>
        <begin position="59"/>
        <end position="103"/>
    </location>
</feature>
<accession>A0ABN9TKQ9</accession>
<feature type="compositionally biased region" description="Low complexity" evidence="1">
    <location>
        <begin position="428"/>
        <end position="437"/>
    </location>
</feature>
<name>A0ABN9TKQ9_9DINO</name>
<gene>
    <name evidence="2" type="ORF">PCOR1329_LOCUS40039</name>
</gene>
<feature type="region of interest" description="Disordered" evidence="1">
    <location>
        <begin position="428"/>
        <end position="490"/>
    </location>
</feature>
<feature type="non-terminal residue" evidence="2">
    <location>
        <position position="490"/>
    </location>
</feature>
<evidence type="ECO:0000313" key="3">
    <source>
        <dbReference type="Proteomes" id="UP001189429"/>
    </source>
</evidence>